<evidence type="ECO:0000256" key="1">
    <source>
        <dbReference type="ARBA" id="ARBA00023117"/>
    </source>
</evidence>
<accession>A0AA89B9X6</accession>
<dbReference type="InterPro" id="IPR036427">
    <property type="entry name" value="Bromodomain-like_sf"/>
</dbReference>
<proteinExistence type="predicted"/>
<evidence type="ECO:0000256" key="2">
    <source>
        <dbReference type="PROSITE-ProRule" id="PRU00035"/>
    </source>
</evidence>
<dbReference type="Proteomes" id="UP001188597">
    <property type="component" value="Unassembled WGS sequence"/>
</dbReference>
<gene>
    <name evidence="4" type="ORF">RJ639_033535</name>
</gene>
<dbReference type="PROSITE" id="PS50014">
    <property type="entry name" value="BROMODOMAIN_2"/>
    <property type="match status" value="1"/>
</dbReference>
<evidence type="ECO:0000313" key="5">
    <source>
        <dbReference type="Proteomes" id="UP001188597"/>
    </source>
</evidence>
<dbReference type="SMART" id="SM00297">
    <property type="entry name" value="BROMO"/>
    <property type="match status" value="1"/>
</dbReference>
<organism evidence="4 5">
    <name type="scientific">Escallonia herrerae</name>
    <dbReference type="NCBI Taxonomy" id="1293975"/>
    <lineage>
        <taxon>Eukaryota</taxon>
        <taxon>Viridiplantae</taxon>
        <taxon>Streptophyta</taxon>
        <taxon>Embryophyta</taxon>
        <taxon>Tracheophyta</taxon>
        <taxon>Spermatophyta</taxon>
        <taxon>Magnoliopsida</taxon>
        <taxon>eudicotyledons</taxon>
        <taxon>Gunneridae</taxon>
        <taxon>Pentapetalae</taxon>
        <taxon>asterids</taxon>
        <taxon>campanulids</taxon>
        <taxon>Escalloniales</taxon>
        <taxon>Escalloniaceae</taxon>
        <taxon>Escallonia</taxon>
    </lineage>
</organism>
<evidence type="ECO:0000313" key="4">
    <source>
        <dbReference type="EMBL" id="KAK3033900.1"/>
    </source>
</evidence>
<feature type="domain" description="Bromo" evidence="3">
    <location>
        <begin position="38"/>
        <end position="89"/>
    </location>
</feature>
<sequence>MTNPSLSVSPRIFSSLGLFSSRYQLKNRTLDITTPCFDYLRFFNHSMELRDHKGQLQENMYLKIEGFATDARLTFSNAMLFNQPSNNVYLMARKLSEISHARWKSLEAEISKLYWHVL</sequence>
<dbReference type="InterPro" id="IPR001487">
    <property type="entry name" value="Bromodomain"/>
</dbReference>
<dbReference type="SUPFAM" id="SSF47370">
    <property type="entry name" value="Bromodomain"/>
    <property type="match status" value="1"/>
</dbReference>
<evidence type="ECO:0000259" key="3">
    <source>
        <dbReference type="PROSITE" id="PS50014"/>
    </source>
</evidence>
<dbReference type="Pfam" id="PF00439">
    <property type="entry name" value="Bromodomain"/>
    <property type="match status" value="1"/>
</dbReference>
<name>A0AA89B9X6_9ASTE</name>
<reference evidence="4" key="1">
    <citation type="submission" date="2022-12" db="EMBL/GenBank/DDBJ databases">
        <title>Draft genome assemblies for two species of Escallonia (Escalloniales).</title>
        <authorList>
            <person name="Chanderbali A."/>
            <person name="Dervinis C."/>
            <person name="Anghel I."/>
            <person name="Soltis D."/>
            <person name="Soltis P."/>
            <person name="Zapata F."/>
        </authorList>
    </citation>
    <scope>NUCLEOTIDE SEQUENCE</scope>
    <source>
        <strain evidence="4">UCBG64.0493</strain>
        <tissue evidence="4">Leaf</tissue>
    </source>
</reference>
<dbReference type="AlphaFoldDB" id="A0AA89B9X6"/>
<dbReference type="Gene3D" id="1.20.920.10">
    <property type="entry name" value="Bromodomain-like"/>
    <property type="match status" value="1"/>
</dbReference>
<protein>
    <recommendedName>
        <fullName evidence="3">Bromo domain-containing protein</fullName>
    </recommendedName>
</protein>
<keyword evidence="5" id="KW-1185">Reference proteome</keyword>
<dbReference type="PANTHER" id="PTHR45926">
    <property type="entry name" value="OSJNBA0053K19.4 PROTEIN"/>
    <property type="match status" value="1"/>
</dbReference>
<dbReference type="EMBL" id="JAVXUP010000219">
    <property type="protein sequence ID" value="KAK3033900.1"/>
    <property type="molecule type" value="Genomic_DNA"/>
</dbReference>
<keyword evidence="1 2" id="KW-0103">Bromodomain</keyword>
<comment type="caution">
    <text evidence="4">The sequence shown here is derived from an EMBL/GenBank/DDBJ whole genome shotgun (WGS) entry which is preliminary data.</text>
</comment>